<accession>A0A0B5F049</accession>
<evidence type="ECO:0000256" key="2">
    <source>
        <dbReference type="ARBA" id="ARBA00023125"/>
    </source>
</evidence>
<evidence type="ECO:0000313" key="6">
    <source>
        <dbReference type="EMBL" id="AJE84246.1"/>
    </source>
</evidence>
<dbReference type="EMBL" id="CP010519">
    <property type="protein sequence ID" value="AJE84246.1"/>
    <property type="molecule type" value="Genomic_DNA"/>
</dbReference>
<keyword evidence="7" id="KW-1185">Reference proteome</keyword>
<keyword evidence="2" id="KW-0238">DNA-binding</keyword>
<keyword evidence="3" id="KW-0804">Transcription</keyword>
<feature type="domain" description="HTH arsR-type" evidence="5">
    <location>
        <begin position="69"/>
        <end position="158"/>
    </location>
</feature>
<dbReference type="InterPro" id="IPR001845">
    <property type="entry name" value="HTH_ArsR_DNA-bd_dom"/>
</dbReference>
<feature type="compositionally biased region" description="Basic and acidic residues" evidence="4">
    <location>
        <begin position="1"/>
        <end position="16"/>
    </location>
</feature>
<dbReference type="SUPFAM" id="SSF46785">
    <property type="entry name" value="Winged helix' DNA-binding domain"/>
    <property type="match status" value="1"/>
</dbReference>
<evidence type="ECO:0000256" key="1">
    <source>
        <dbReference type="ARBA" id="ARBA00023015"/>
    </source>
</evidence>
<dbReference type="InterPro" id="IPR011991">
    <property type="entry name" value="ArsR-like_HTH"/>
</dbReference>
<gene>
    <name evidence="6" type="ORF">SLNWT_3870</name>
</gene>
<dbReference type="GO" id="GO:0003700">
    <property type="term" value="F:DNA-binding transcription factor activity"/>
    <property type="evidence" value="ECO:0007669"/>
    <property type="project" value="InterPro"/>
</dbReference>
<dbReference type="AlphaFoldDB" id="A0A0B5F049"/>
<reference evidence="6 7" key="1">
    <citation type="submission" date="2015-01" db="EMBL/GenBank/DDBJ databases">
        <title>Enhanced salinomycin production by adjusting the supply of polyketide extender units in Streptomyce albus DSM 41398.</title>
        <authorList>
            <person name="Lu C."/>
        </authorList>
    </citation>
    <scope>NUCLEOTIDE SEQUENCE [LARGE SCALE GENOMIC DNA]</scope>
    <source>
        <strain evidence="7">ATCC 21838 / DSM 41398 / FERM P-419 / JCM 4703 / NBRC 107858</strain>
    </source>
</reference>
<evidence type="ECO:0000256" key="4">
    <source>
        <dbReference type="SAM" id="MobiDB-lite"/>
    </source>
</evidence>
<dbReference type="Proteomes" id="UP000031523">
    <property type="component" value="Chromosome"/>
</dbReference>
<evidence type="ECO:0000259" key="5">
    <source>
        <dbReference type="SMART" id="SM00418"/>
    </source>
</evidence>
<organism evidence="6 7">
    <name type="scientific">Streptomyces albus (strain ATCC 21838 / DSM 41398 / FERM P-419 / JCM 4703 / NBRC 107858)</name>
    <dbReference type="NCBI Taxonomy" id="1081613"/>
    <lineage>
        <taxon>Bacteria</taxon>
        <taxon>Bacillati</taxon>
        <taxon>Actinomycetota</taxon>
        <taxon>Actinomycetes</taxon>
        <taxon>Kitasatosporales</taxon>
        <taxon>Streptomycetaceae</taxon>
        <taxon>Streptomyces</taxon>
    </lineage>
</organism>
<keyword evidence="1" id="KW-0805">Transcription regulation</keyword>
<dbReference type="PANTHER" id="PTHR33154:SF33">
    <property type="entry name" value="TRANSCRIPTIONAL REPRESSOR SDPR"/>
    <property type="match status" value="1"/>
</dbReference>
<protein>
    <submittedName>
        <fullName evidence="6">Transcriptional regulator</fullName>
    </submittedName>
</protein>
<dbReference type="Gene3D" id="1.10.10.10">
    <property type="entry name" value="Winged helix-like DNA-binding domain superfamily/Winged helix DNA-binding domain"/>
    <property type="match status" value="1"/>
</dbReference>
<dbReference type="InterPro" id="IPR036388">
    <property type="entry name" value="WH-like_DNA-bd_sf"/>
</dbReference>
<feature type="compositionally biased region" description="Basic and acidic residues" evidence="4">
    <location>
        <begin position="181"/>
        <end position="194"/>
    </location>
</feature>
<name>A0A0B5F049_STRA4</name>
<dbReference type="InterPro" id="IPR036390">
    <property type="entry name" value="WH_DNA-bd_sf"/>
</dbReference>
<dbReference type="PANTHER" id="PTHR33154">
    <property type="entry name" value="TRANSCRIPTIONAL REGULATOR, ARSR FAMILY"/>
    <property type="match status" value="1"/>
</dbReference>
<dbReference type="GO" id="GO:0003677">
    <property type="term" value="F:DNA binding"/>
    <property type="evidence" value="ECO:0007669"/>
    <property type="project" value="UniProtKB-KW"/>
</dbReference>
<sequence length="210" mass="23033">MSQDAMSREPTPHPDGDQLPGGEQLLGGNQLPREEGRLGETQLPSEERHLGQHQLPCEERHLDGDQLLKVLNALGNPHRMRIVAALAEGRNYVSALARQIGMGRPLLHMHLQRLEAAGLVVGSLELSEDGKAMRFYELAPFRYELTPETVSRAAPTLTEGGKGDGSGRPGEGKGAEQPAGNRDRDRDRDRDKLRTAKPGRTGRTQEERAS</sequence>
<evidence type="ECO:0000313" key="7">
    <source>
        <dbReference type="Proteomes" id="UP000031523"/>
    </source>
</evidence>
<feature type="region of interest" description="Disordered" evidence="4">
    <location>
        <begin position="150"/>
        <end position="210"/>
    </location>
</feature>
<dbReference type="SMART" id="SM00418">
    <property type="entry name" value="HTH_ARSR"/>
    <property type="match status" value="1"/>
</dbReference>
<proteinExistence type="predicted"/>
<dbReference type="InterPro" id="IPR051081">
    <property type="entry name" value="HTH_MetalResp_TranReg"/>
</dbReference>
<evidence type="ECO:0000256" key="3">
    <source>
        <dbReference type="ARBA" id="ARBA00023163"/>
    </source>
</evidence>
<dbReference type="CDD" id="cd00090">
    <property type="entry name" value="HTH_ARSR"/>
    <property type="match status" value="1"/>
</dbReference>
<dbReference type="KEGG" id="sals:SLNWT_3870"/>
<dbReference type="Pfam" id="PF12840">
    <property type="entry name" value="HTH_20"/>
    <property type="match status" value="1"/>
</dbReference>
<feature type="region of interest" description="Disordered" evidence="4">
    <location>
        <begin position="1"/>
        <end position="37"/>
    </location>
</feature>